<name>A0ABX4Y4D4_9PSED</name>
<reference evidence="1 2" key="1">
    <citation type="submission" date="2018-01" db="EMBL/GenBank/DDBJ databases">
        <title>Draft Genome Sequence of Pseudomonas gingeri NCPPB 3146 (LMG 5327), a White Line Reaction Producer.</title>
        <authorList>
            <person name="Rokni-Zadeh H."/>
            <person name="Bahrami T."/>
            <person name="Zarvandi S."/>
            <person name="Changi-Ashtiani M."/>
            <person name="De Mot R."/>
        </authorList>
    </citation>
    <scope>NUCLEOTIDE SEQUENCE [LARGE SCALE GENOMIC DNA]</scope>
    <source>
        <strain evidence="2">NCPPB 3146 \ LMG 5327</strain>
    </source>
</reference>
<sequence>MVLVSDFEKLSLEALDNEAKSRAFALVILRYVRSKLPLMRAARAGSKAKIRLGINSGNSGFSKCDAPGVEHRAERCAAAAQ</sequence>
<organism evidence="1 2">
    <name type="scientific">Pseudomonas gingeri NCPPB 3146 = LMG 5327</name>
    <dbReference type="NCBI Taxonomy" id="707248"/>
    <lineage>
        <taxon>Bacteria</taxon>
        <taxon>Pseudomonadati</taxon>
        <taxon>Pseudomonadota</taxon>
        <taxon>Gammaproteobacteria</taxon>
        <taxon>Pseudomonadales</taxon>
        <taxon>Pseudomonadaceae</taxon>
        <taxon>Pseudomonas</taxon>
    </lineage>
</organism>
<accession>A0ABX4Y4D4</accession>
<proteinExistence type="predicted"/>
<evidence type="ECO:0000313" key="1">
    <source>
        <dbReference type="EMBL" id="PNQ91779.1"/>
    </source>
</evidence>
<gene>
    <name evidence="1" type="ORF">CCU68_14395</name>
</gene>
<dbReference type="EMBL" id="POWE01000086">
    <property type="protein sequence ID" value="PNQ91779.1"/>
    <property type="molecule type" value="Genomic_DNA"/>
</dbReference>
<dbReference type="Proteomes" id="UP000236232">
    <property type="component" value="Unassembled WGS sequence"/>
</dbReference>
<comment type="caution">
    <text evidence="1">The sequence shown here is derived from an EMBL/GenBank/DDBJ whole genome shotgun (WGS) entry which is preliminary data.</text>
</comment>
<protein>
    <submittedName>
        <fullName evidence="1">Uncharacterized protein</fullName>
    </submittedName>
</protein>
<evidence type="ECO:0000313" key="2">
    <source>
        <dbReference type="Proteomes" id="UP000236232"/>
    </source>
</evidence>
<keyword evidence="2" id="KW-1185">Reference proteome</keyword>